<dbReference type="OrthoDB" id="5450317at2"/>
<dbReference type="eggNOG" id="COG2159">
    <property type="taxonomic scope" value="Bacteria"/>
</dbReference>
<dbReference type="AlphaFoldDB" id="I0WBX7"/>
<dbReference type="GO" id="GO:0016787">
    <property type="term" value="F:hydrolase activity"/>
    <property type="evidence" value="ECO:0007669"/>
    <property type="project" value="InterPro"/>
</dbReference>
<evidence type="ECO:0000256" key="1">
    <source>
        <dbReference type="ARBA" id="ARBA00023239"/>
    </source>
</evidence>
<proteinExistence type="predicted"/>
<dbReference type="InterPro" id="IPR032465">
    <property type="entry name" value="ACMSD"/>
</dbReference>
<dbReference type="Gene3D" id="3.20.20.140">
    <property type="entry name" value="Metal-dependent hydrolases"/>
    <property type="match status" value="1"/>
</dbReference>
<dbReference type="InterPro" id="IPR006680">
    <property type="entry name" value="Amidohydro-rel"/>
</dbReference>
<evidence type="ECO:0000259" key="3">
    <source>
        <dbReference type="Pfam" id="PF04909"/>
    </source>
</evidence>
<keyword evidence="1" id="KW-0456">Lyase</keyword>
<dbReference type="PANTHER" id="PTHR21240:SF28">
    <property type="entry name" value="ISO-OROTATE DECARBOXYLASE (EUROFUNG)"/>
    <property type="match status" value="1"/>
</dbReference>
<reference evidence="4 5" key="1">
    <citation type="journal article" date="2012" name="J. Bacteriol.">
        <title>Genome Sequence of the Halotolerant Bacterium Imtechella halotolerans K1T.</title>
        <authorList>
            <person name="Kumar S."/>
            <person name="Vikram S."/>
            <person name="Subramanian S."/>
            <person name="Raghava G.P."/>
            <person name="Pinnaka A.K."/>
        </authorList>
    </citation>
    <scope>NUCLEOTIDE SEQUENCE [LARGE SCALE GENOMIC DNA]</scope>
    <source>
        <strain evidence="4 5">K1</strain>
    </source>
</reference>
<evidence type="ECO:0000313" key="5">
    <source>
        <dbReference type="Proteomes" id="UP000005938"/>
    </source>
</evidence>
<organism evidence="4 5">
    <name type="scientific">Imtechella halotolerans K1</name>
    <dbReference type="NCBI Taxonomy" id="946077"/>
    <lineage>
        <taxon>Bacteria</taxon>
        <taxon>Pseudomonadati</taxon>
        <taxon>Bacteroidota</taxon>
        <taxon>Flavobacteriia</taxon>
        <taxon>Flavobacteriales</taxon>
        <taxon>Flavobacteriaceae</taxon>
        <taxon>Imtechella</taxon>
    </lineage>
</organism>
<dbReference type="PANTHER" id="PTHR21240">
    <property type="entry name" value="2-AMINO-3-CARBOXYLMUCONATE-6-SEMIALDEHYDE DECARBOXYLASE"/>
    <property type="match status" value="1"/>
</dbReference>
<dbReference type="RefSeq" id="WP_008240109.1">
    <property type="nucleotide sequence ID" value="NZ_AJJU01000017.1"/>
</dbReference>
<sequence length="282" mass="31966">MQKVTLLMGSILFFVGANAQKIFDVHIHGDKDPSKQLAELVSNGVYKAAISTSWDLQTNYKTTADLIVLQGLLLACPEGKVPYSLQYCFPDQKEFPDINWVEQGIKENKIQFIGEVLSQYYGISPSDEKLFPYYALAEKYNIPVGIHTGLAGPNHGSPNFKVSMGNPLLIENLLQRFPNLKVWIMHSGAPFMEDLIAIMKYYPNVYADISVINNPYIFSKKEFKAIMTMLLEAGLENRLMFGSDNGDIKSAIENIEELGILNELQKRKIYYENAELFFTRQN</sequence>
<feature type="signal peptide" evidence="2">
    <location>
        <begin position="1"/>
        <end position="19"/>
    </location>
</feature>
<keyword evidence="2" id="KW-0732">Signal</keyword>
<dbReference type="Proteomes" id="UP000005938">
    <property type="component" value="Unassembled WGS sequence"/>
</dbReference>
<evidence type="ECO:0000313" key="4">
    <source>
        <dbReference type="EMBL" id="EID73893.1"/>
    </source>
</evidence>
<dbReference type="STRING" id="946077.W5A_10020"/>
<dbReference type="CDD" id="cd01292">
    <property type="entry name" value="metallo-dependent_hydrolases"/>
    <property type="match status" value="1"/>
</dbReference>
<keyword evidence="5" id="KW-1185">Reference proteome</keyword>
<feature type="chain" id="PRO_5003635312" description="Amidohydrolase-related domain-containing protein" evidence="2">
    <location>
        <begin position="20"/>
        <end position="282"/>
    </location>
</feature>
<evidence type="ECO:0000256" key="2">
    <source>
        <dbReference type="SAM" id="SignalP"/>
    </source>
</evidence>
<gene>
    <name evidence="4" type="ORF">W5A_10020</name>
</gene>
<dbReference type="GO" id="GO:0016831">
    <property type="term" value="F:carboxy-lyase activity"/>
    <property type="evidence" value="ECO:0007669"/>
    <property type="project" value="InterPro"/>
</dbReference>
<dbReference type="Pfam" id="PF04909">
    <property type="entry name" value="Amidohydro_2"/>
    <property type="match status" value="1"/>
</dbReference>
<comment type="caution">
    <text evidence="4">The sequence shown here is derived from an EMBL/GenBank/DDBJ whole genome shotgun (WGS) entry which is preliminary data.</text>
</comment>
<dbReference type="EMBL" id="AJJU01000017">
    <property type="protein sequence ID" value="EID73893.1"/>
    <property type="molecule type" value="Genomic_DNA"/>
</dbReference>
<protein>
    <recommendedName>
        <fullName evidence="3">Amidohydrolase-related domain-containing protein</fullName>
    </recommendedName>
</protein>
<dbReference type="InterPro" id="IPR032466">
    <property type="entry name" value="Metal_Hydrolase"/>
</dbReference>
<dbReference type="GO" id="GO:0005737">
    <property type="term" value="C:cytoplasm"/>
    <property type="evidence" value="ECO:0007669"/>
    <property type="project" value="TreeGrafter"/>
</dbReference>
<name>I0WBX7_9FLAO</name>
<feature type="domain" description="Amidohydrolase-related" evidence="3">
    <location>
        <begin position="119"/>
        <end position="278"/>
    </location>
</feature>
<accession>I0WBX7</accession>
<dbReference type="SUPFAM" id="SSF51556">
    <property type="entry name" value="Metallo-dependent hydrolases"/>
    <property type="match status" value="1"/>
</dbReference>
<dbReference type="GO" id="GO:0019748">
    <property type="term" value="P:secondary metabolic process"/>
    <property type="evidence" value="ECO:0007669"/>
    <property type="project" value="TreeGrafter"/>
</dbReference>